<evidence type="ECO:0008006" key="4">
    <source>
        <dbReference type="Google" id="ProtNLM"/>
    </source>
</evidence>
<keyword evidence="1" id="KW-0472">Membrane</keyword>
<keyword evidence="1" id="KW-1133">Transmembrane helix</keyword>
<protein>
    <recommendedName>
        <fullName evidence="4">PEGA domain-containing protein</fullName>
    </recommendedName>
</protein>
<evidence type="ECO:0000313" key="2">
    <source>
        <dbReference type="EMBL" id="OGN22785.1"/>
    </source>
</evidence>
<dbReference type="AlphaFoldDB" id="A0A1F8GBM5"/>
<sequence>MKLNYFYAKINSEMTKRFKRTLFYSAVAVFLVLSYVVILYAQGYKYSFSENRFFKTGAVYLKVNTGADVYMDDKLLGNTSFFGNSYRIEGLLPDKYAIRIQRNNYSTWQKQITVDEGFVSEFSKILIISKDESDSEELDEEIISLFPSPAPKTTKGSVSPSPAPAAELFVIKKGVLLTTGETPEKVANGVKGFALSKDKHKLAWWTANEVWVMWLNDADYQPYHKKGDKELITRFSTQIKKVAWFRDDDHLIVDSTSSPQVDSGTYRILEIDTRGGINIVEV</sequence>
<dbReference type="EMBL" id="MGKI01000008">
    <property type="protein sequence ID" value="OGN22785.1"/>
    <property type="molecule type" value="Genomic_DNA"/>
</dbReference>
<evidence type="ECO:0000256" key="1">
    <source>
        <dbReference type="SAM" id="Phobius"/>
    </source>
</evidence>
<dbReference type="Proteomes" id="UP000178227">
    <property type="component" value="Unassembled WGS sequence"/>
</dbReference>
<name>A0A1F8GBM5_9BACT</name>
<keyword evidence="1" id="KW-0812">Transmembrane</keyword>
<feature type="transmembrane region" description="Helical" evidence="1">
    <location>
        <begin position="21"/>
        <end position="41"/>
    </location>
</feature>
<reference evidence="2 3" key="1">
    <citation type="journal article" date="2016" name="Nat. Commun.">
        <title>Thousands of microbial genomes shed light on interconnected biogeochemical processes in an aquifer system.</title>
        <authorList>
            <person name="Anantharaman K."/>
            <person name="Brown C.T."/>
            <person name="Hug L.A."/>
            <person name="Sharon I."/>
            <person name="Castelle C.J."/>
            <person name="Probst A.J."/>
            <person name="Thomas B.C."/>
            <person name="Singh A."/>
            <person name="Wilkins M.J."/>
            <person name="Karaoz U."/>
            <person name="Brodie E.L."/>
            <person name="Williams K.H."/>
            <person name="Hubbard S.S."/>
            <person name="Banfield J.F."/>
        </authorList>
    </citation>
    <scope>NUCLEOTIDE SEQUENCE [LARGE SCALE GENOMIC DNA]</scope>
</reference>
<accession>A0A1F8GBM5</accession>
<gene>
    <name evidence="2" type="ORF">A2918_01455</name>
</gene>
<proteinExistence type="predicted"/>
<evidence type="ECO:0000313" key="3">
    <source>
        <dbReference type="Proteomes" id="UP000178227"/>
    </source>
</evidence>
<comment type="caution">
    <text evidence="2">The sequence shown here is derived from an EMBL/GenBank/DDBJ whole genome shotgun (WGS) entry which is preliminary data.</text>
</comment>
<organism evidence="2 3">
    <name type="scientific">Candidatus Yanofskybacteria bacterium RIFCSPLOWO2_01_FULL_42_49</name>
    <dbReference type="NCBI Taxonomy" id="1802694"/>
    <lineage>
        <taxon>Bacteria</taxon>
        <taxon>Candidatus Yanofskyibacteriota</taxon>
    </lineage>
</organism>
<dbReference type="STRING" id="1802694.A2918_01455"/>